<dbReference type="RefSeq" id="WP_184614640.1">
    <property type="nucleotide sequence ID" value="NZ_BOOS01000055.1"/>
</dbReference>
<keyword evidence="1" id="KW-0732">Signal</keyword>
<evidence type="ECO:0000313" key="2">
    <source>
        <dbReference type="EMBL" id="MBB5629509.1"/>
    </source>
</evidence>
<gene>
    <name evidence="2" type="ORF">BJ981_005208</name>
</gene>
<organism evidence="2 3">
    <name type="scientific">Sphaerisporangium krabiense</name>
    <dbReference type="NCBI Taxonomy" id="763782"/>
    <lineage>
        <taxon>Bacteria</taxon>
        <taxon>Bacillati</taxon>
        <taxon>Actinomycetota</taxon>
        <taxon>Actinomycetes</taxon>
        <taxon>Streptosporangiales</taxon>
        <taxon>Streptosporangiaceae</taxon>
        <taxon>Sphaerisporangium</taxon>
    </lineage>
</organism>
<keyword evidence="3" id="KW-1185">Reference proteome</keyword>
<accession>A0A7W8Z8S2</accession>
<name>A0A7W8Z8S2_9ACTN</name>
<dbReference type="AlphaFoldDB" id="A0A7W8Z8S2"/>
<evidence type="ECO:0000313" key="3">
    <source>
        <dbReference type="Proteomes" id="UP000588112"/>
    </source>
</evidence>
<sequence>MLRKLTGRALLVLAVFYLLTQPASAAELVGHTVNALDALADNIAGFVSGLN</sequence>
<protein>
    <submittedName>
        <fullName evidence="2">Uncharacterized protein</fullName>
    </submittedName>
</protein>
<evidence type="ECO:0000256" key="1">
    <source>
        <dbReference type="SAM" id="SignalP"/>
    </source>
</evidence>
<feature type="signal peptide" evidence="1">
    <location>
        <begin position="1"/>
        <end position="25"/>
    </location>
</feature>
<proteinExistence type="predicted"/>
<dbReference type="EMBL" id="JACHBR010000001">
    <property type="protein sequence ID" value="MBB5629509.1"/>
    <property type="molecule type" value="Genomic_DNA"/>
</dbReference>
<comment type="caution">
    <text evidence="2">The sequence shown here is derived from an EMBL/GenBank/DDBJ whole genome shotgun (WGS) entry which is preliminary data.</text>
</comment>
<feature type="chain" id="PRO_5031004163" evidence="1">
    <location>
        <begin position="26"/>
        <end position="51"/>
    </location>
</feature>
<dbReference type="Proteomes" id="UP000588112">
    <property type="component" value="Unassembled WGS sequence"/>
</dbReference>
<reference evidence="2 3" key="1">
    <citation type="submission" date="2020-08" db="EMBL/GenBank/DDBJ databases">
        <title>Sequencing the genomes of 1000 actinobacteria strains.</title>
        <authorList>
            <person name="Klenk H.-P."/>
        </authorList>
    </citation>
    <scope>NUCLEOTIDE SEQUENCE [LARGE SCALE GENOMIC DNA]</scope>
    <source>
        <strain evidence="2 3">DSM 45790</strain>
    </source>
</reference>